<gene>
    <name evidence="1" type="ORF">OPV22_017372</name>
</gene>
<evidence type="ECO:0000313" key="1">
    <source>
        <dbReference type="EMBL" id="KAJ8484887.1"/>
    </source>
</evidence>
<sequence>MAMRSVRNGVAAFQVHAIPFHSFLELLLYNPPTQRWEEEEAKKRVKKAIELIDSLSKISASIIFILEMVLQMTKEKRQQHN</sequence>
<evidence type="ECO:0000313" key="2">
    <source>
        <dbReference type="Proteomes" id="UP001222027"/>
    </source>
</evidence>
<dbReference type="EMBL" id="JAQQAF010000005">
    <property type="protein sequence ID" value="KAJ8484887.1"/>
    <property type="molecule type" value="Genomic_DNA"/>
</dbReference>
<keyword evidence="2" id="KW-1185">Reference proteome</keyword>
<protein>
    <submittedName>
        <fullName evidence="1">Uncharacterized protein</fullName>
    </submittedName>
</protein>
<proteinExistence type="predicted"/>
<name>A0AAV8R0T2_ENSVE</name>
<dbReference type="AlphaFoldDB" id="A0AAV8R0T2"/>
<accession>A0AAV8R0T2</accession>
<dbReference type="Proteomes" id="UP001222027">
    <property type="component" value="Unassembled WGS sequence"/>
</dbReference>
<organism evidence="1 2">
    <name type="scientific">Ensete ventricosum</name>
    <name type="common">Abyssinian banana</name>
    <name type="synonym">Musa ensete</name>
    <dbReference type="NCBI Taxonomy" id="4639"/>
    <lineage>
        <taxon>Eukaryota</taxon>
        <taxon>Viridiplantae</taxon>
        <taxon>Streptophyta</taxon>
        <taxon>Embryophyta</taxon>
        <taxon>Tracheophyta</taxon>
        <taxon>Spermatophyta</taxon>
        <taxon>Magnoliopsida</taxon>
        <taxon>Liliopsida</taxon>
        <taxon>Zingiberales</taxon>
        <taxon>Musaceae</taxon>
        <taxon>Ensete</taxon>
    </lineage>
</organism>
<reference evidence="1 2" key="1">
    <citation type="submission" date="2022-12" db="EMBL/GenBank/DDBJ databases">
        <title>Chromosome-scale assembly of the Ensete ventricosum genome.</title>
        <authorList>
            <person name="Dussert Y."/>
            <person name="Stocks J."/>
            <person name="Wendawek A."/>
            <person name="Woldeyes F."/>
            <person name="Nichols R.A."/>
            <person name="Borrell J.S."/>
        </authorList>
    </citation>
    <scope>NUCLEOTIDE SEQUENCE [LARGE SCALE GENOMIC DNA]</scope>
    <source>
        <strain evidence="2">cv. Maze</strain>
        <tissue evidence="1">Seeds</tissue>
    </source>
</reference>
<comment type="caution">
    <text evidence="1">The sequence shown here is derived from an EMBL/GenBank/DDBJ whole genome shotgun (WGS) entry which is preliminary data.</text>
</comment>